<dbReference type="GO" id="GO:0004177">
    <property type="term" value="F:aminopeptidase activity"/>
    <property type="evidence" value="ECO:0007669"/>
    <property type="project" value="TreeGrafter"/>
</dbReference>
<dbReference type="EMBL" id="LNYU01000012">
    <property type="protein sequence ID" value="KTD66034.1"/>
    <property type="molecule type" value="Genomic_DNA"/>
</dbReference>
<dbReference type="AlphaFoldDB" id="A0A0W0ZA77"/>
<evidence type="ECO:0000313" key="2">
    <source>
        <dbReference type="Proteomes" id="UP000054703"/>
    </source>
</evidence>
<dbReference type="Gene3D" id="3.40.390.10">
    <property type="entry name" value="Collagenase (Catalytic Domain)"/>
    <property type="match status" value="1"/>
</dbReference>
<dbReference type="Pfam" id="PF06167">
    <property type="entry name" value="Peptidase_M90"/>
    <property type="match status" value="1"/>
</dbReference>
<dbReference type="InterPro" id="IPR010384">
    <property type="entry name" value="MtfA_fam"/>
</dbReference>
<organism evidence="1 2">
    <name type="scientific">Legionella santicrucis</name>
    <dbReference type="NCBI Taxonomy" id="45074"/>
    <lineage>
        <taxon>Bacteria</taxon>
        <taxon>Pseudomonadati</taxon>
        <taxon>Pseudomonadota</taxon>
        <taxon>Gammaproteobacteria</taxon>
        <taxon>Legionellales</taxon>
        <taxon>Legionellaceae</taxon>
        <taxon>Legionella</taxon>
    </lineage>
</organism>
<dbReference type="Gene3D" id="1.10.472.150">
    <property type="entry name" value="Glucose-regulated metallo-peptidase M90, N-terminal domain"/>
    <property type="match status" value="1"/>
</dbReference>
<dbReference type="InterPro" id="IPR042252">
    <property type="entry name" value="MtfA_N"/>
</dbReference>
<dbReference type="RefSeq" id="WP_058513147.1">
    <property type="nucleotide sequence ID" value="NZ_CAAAIH010000020.1"/>
</dbReference>
<accession>A0A0W0ZA77</accession>
<protein>
    <submittedName>
        <fullName evidence="1">Protein MtfA</fullName>
    </submittedName>
</protein>
<dbReference type="PANTHER" id="PTHR30164">
    <property type="entry name" value="MTFA PEPTIDASE"/>
    <property type="match status" value="1"/>
</dbReference>
<keyword evidence="2" id="KW-1185">Reference proteome</keyword>
<dbReference type="SUPFAM" id="SSF55486">
    <property type="entry name" value="Metalloproteases ('zincins'), catalytic domain"/>
    <property type="match status" value="1"/>
</dbReference>
<sequence>MFQWLKAWRQKRIIQYSLITEAEWNDAFQHLSLLQRLSKQEKIKLKQLAILFLHYKSLEGGNNFQITTAMQLSIALQACLLILNLGLDWYDDWVSVIIYPEAYSRQNKVVDEYGIEHLGNAHLSGESWQRGPVVLSWNDVLHHGGTDGRNVVLHEFAHKLDMQNGRANGFPPLHKGMSALQWATEFNDAYNDFINRIQQNDPIPINHYAATSPAEFFAVLSELFFERPEIIRHYYAGVYQLMVQFYRQDPLIINSSASVNGYF</sequence>
<dbReference type="PATRIC" id="fig|45074.5.peg.722"/>
<dbReference type="GO" id="GO:0005829">
    <property type="term" value="C:cytosol"/>
    <property type="evidence" value="ECO:0007669"/>
    <property type="project" value="TreeGrafter"/>
</dbReference>
<dbReference type="GO" id="GO:0008237">
    <property type="term" value="F:metallopeptidase activity"/>
    <property type="evidence" value="ECO:0007669"/>
    <property type="project" value="InterPro"/>
</dbReference>
<dbReference type="Proteomes" id="UP000054703">
    <property type="component" value="Unassembled WGS sequence"/>
</dbReference>
<dbReference type="InterPro" id="IPR024079">
    <property type="entry name" value="MetalloPept_cat_dom_sf"/>
</dbReference>
<dbReference type="OrthoDB" id="9786424at2"/>
<reference evidence="1 2" key="1">
    <citation type="submission" date="2015-11" db="EMBL/GenBank/DDBJ databases">
        <title>Genomic analysis of 38 Legionella species identifies large and diverse effector repertoires.</title>
        <authorList>
            <person name="Burstein D."/>
            <person name="Amaro F."/>
            <person name="Zusman T."/>
            <person name="Lifshitz Z."/>
            <person name="Cohen O."/>
            <person name="Gilbert J.A."/>
            <person name="Pupko T."/>
            <person name="Shuman H.A."/>
            <person name="Segal G."/>
        </authorList>
    </citation>
    <scope>NUCLEOTIDE SEQUENCE [LARGE SCALE GENOMIC DNA]</scope>
    <source>
        <strain evidence="1 2">SC-63-C7</strain>
    </source>
</reference>
<dbReference type="PANTHER" id="PTHR30164:SF2">
    <property type="entry name" value="PROTEIN MTFA"/>
    <property type="match status" value="1"/>
</dbReference>
<name>A0A0W0ZA77_9GAMM</name>
<dbReference type="STRING" id="45074.Lsan_0689"/>
<gene>
    <name evidence="1" type="primary">mtfA</name>
    <name evidence="1" type="ORF">Lsan_0689</name>
</gene>
<proteinExistence type="predicted"/>
<dbReference type="CDD" id="cd20169">
    <property type="entry name" value="Peptidase_M90_mtfA"/>
    <property type="match status" value="1"/>
</dbReference>
<evidence type="ECO:0000313" key="1">
    <source>
        <dbReference type="EMBL" id="KTD66034.1"/>
    </source>
</evidence>
<comment type="caution">
    <text evidence="1">The sequence shown here is derived from an EMBL/GenBank/DDBJ whole genome shotgun (WGS) entry which is preliminary data.</text>
</comment>